<reference evidence="1" key="2">
    <citation type="submission" date="2021-09" db="EMBL/GenBank/DDBJ databases">
        <authorList>
            <person name="Jia N."/>
            <person name="Wang J."/>
            <person name="Shi W."/>
            <person name="Du L."/>
            <person name="Sun Y."/>
            <person name="Zhan W."/>
            <person name="Jiang J."/>
            <person name="Wang Q."/>
            <person name="Zhang B."/>
            <person name="Ji P."/>
            <person name="Sakyi L.B."/>
            <person name="Cui X."/>
            <person name="Yuan T."/>
            <person name="Jiang B."/>
            <person name="Yang W."/>
            <person name="Lam T.T.-Y."/>
            <person name="Chang Q."/>
            <person name="Ding S."/>
            <person name="Wang X."/>
            <person name="Zhu J."/>
            <person name="Ruan X."/>
            <person name="Zhao L."/>
            <person name="Wei J."/>
            <person name="Que T."/>
            <person name="Du C."/>
            <person name="Cheng J."/>
            <person name="Dai P."/>
            <person name="Han X."/>
            <person name="Huang E."/>
            <person name="Gao Y."/>
            <person name="Liu J."/>
            <person name="Shao H."/>
            <person name="Ye R."/>
            <person name="Li L."/>
            <person name="Wei W."/>
            <person name="Wang X."/>
            <person name="Wang C."/>
            <person name="Huo Q."/>
            <person name="Li W."/>
            <person name="Guo W."/>
            <person name="Chen H."/>
            <person name="Chen S."/>
            <person name="Zhou L."/>
            <person name="Zhou L."/>
            <person name="Ni X."/>
            <person name="Tian J."/>
            <person name="Zhou Y."/>
            <person name="Sheng Y."/>
            <person name="Liu T."/>
            <person name="Pan Y."/>
            <person name="Xia L."/>
            <person name="Li J."/>
            <person name="Zhao F."/>
            <person name="Cao W."/>
        </authorList>
    </citation>
    <scope>NUCLEOTIDE SEQUENCE</scope>
    <source>
        <strain evidence="1">Rsan-2018</strain>
        <tissue evidence="1">Larvae</tissue>
    </source>
</reference>
<comment type="caution">
    <text evidence="1">The sequence shown here is derived from an EMBL/GenBank/DDBJ whole genome shotgun (WGS) entry which is preliminary data.</text>
</comment>
<keyword evidence="2" id="KW-1185">Reference proteome</keyword>
<dbReference type="EMBL" id="JABSTV010001250">
    <property type="protein sequence ID" value="KAH7955893.1"/>
    <property type="molecule type" value="Genomic_DNA"/>
</dbReference>
<protein>
    <submittedName>
        <fullName evidence="1">Uncharacterized protein</fullName>
    </submittedName>
</protein>
<evidence type="ECO:0000313" key="2">
    <source>
        <dbReference type="Proteomes" id="UP000821837"/>
    </source>
</evidence>
<name>A0A9D4PWX7_RHISA</name>
<dbReference type="AlphaFoldDB" id="A0A9D4PWX7"/>
<dbReference type="VEuPathDB" id="VectorBase:RSAN_052894"/>
<sequence>MSESWNQGWLGVCISIDRTRDGTKAWRLLRCLLTVPRAFNQVLSLAHLSIGAAELAEQLADQFAARDVAQLPAAPPPAALPCPRQGLPASTLEHFLYPSRPHLPALRSLAEFLEETGIAAYR</sequence>
<reference evidence="1" key="1">
    <citation type="journal article" date="2020" name="Cell">
        <title>Large-Scale Comparative Analyses of Tick Genomes Elucidate Their Genetic Diversity and Vector Capacities.</title>
        <authorList>
            <consortium name="Tick Genome and Microbiome Consortium (TIGMIC)"/>
            <person name="Jia N."/>
            <person name="Wang J."/>
            <person name="Shi W."/>
            <person name="Du L."/>
            <person name="Sun Y."/>
            <person name="Zhan W."/>
            <person name="Jiang J.F."/>
            <person name="Wang Q."/>
            <person name="Zhang B."/>
            <person name="Ji P."/>
            <person name="Bell-Sakyi L."/>
            <person name="Cui X.M."/>
            <person name="Yuan T.T."/>
            <person name="Jiang B.G."/>
            <person name="Yang W.F."/>
            <person name="Lam T.T."/>
            <person name="Chang Q.C."/>
            <person name="Ding S.J."/>
            <person name="Wang X.J."/>
            <person name="Zhu J.G."/>
            <person name="Ruan X.D."/>
            <person name="Zhao L."/>
            <person name="Wei J.T."/>
            <person name="Ye R.Z."/>
            <person name="Que T.C."/>
            <person name="Du C.H."/>
            <person name="Zhou Y.H."/>
            <person name="Cheng J.X."/>
            <person name="Dai P.F."/>
            <person name="Guo W.B."/>
            <person name="Han X.H."/>
            <person name="Huang E.J."/>
            <person name="Li L.F."/>
            <person name="Wei W."/>
            <person name="Gao Y.C."/>
            <person name="Liu J.Z."/>
            <person name="Shao H.Z."/>
            <person name="Wang X."/>
            <person name="Wang C.C."/>
            <person name="Yang T.C."/>
            <person name="Huo Q.B."/>
            <person name="Li W."/>
            <person name="Chen H.Y."/>
            <person name="Chen S.E."/>
            <person name="Zhou L.G."/>
            <person name="Ni X.B."/>
            <person name="Tian J.H."/>
            <person name="Sheng Y."/>
            <person name="Liu T."/>
            <person name="Pan Y.S."/>
            <person name="Xia L.Y."/>
            <person name="Li J."/>
            <person name="Zhao F."/>
            <person name="Cao W.C."/>
        </authorList>
    </citation>
    <scope>NUCLEOTIDE SEQUENCE</scope>
    <source>
        <strain evidence="1">Rsan-2018</strain>
    </source>
</reference>
<organism evidence="1 2">
    <name type="scientific">Rhipicephalus sanguineus</name>
    <name type="common">Brown dog tick</name>
    <name type="synonym">Ixodes sanguineus</name>
    <dbReference type="NCBI Taxonomy" id="34632"/>
    <lineage>
        <taxon>Eukaryota</taxon>
        <taxon>Metazoa</taxon>
        <taxon>Ecdysozoa</taxon>
        <taxon>Arthropoda</taxon>
        <taxon>Chelicerata</taxon>
        <taxon>Arachnida</taxon>
        <taxon>Acari</taxon>
        <taxon>Parasitiformes</taxon>
        <taxon>Ixodida</taxon>
        <taxon>Ixodoidea</taxon>
        <taxon>Ixodidae</taxon>
        <taxon>Rhipicephalinae</taxon>
        <taxon>Rhipicephalus</taxon>
        <taxon>Rhipicephalus</taxon>
    </lineage>
</organism>
<evidence type="ECO:0000313" key="1">
    <source>
        <dbReference type="EMBL" id="KAH7955893.1"/>
    </source>
</evidence>
<gene>
    <name evidence="1" type="ORF">HPB52_004867</name>
</gene>
<accession>A0A9D4PWX7</accession>
<dbReference type="Proteomes" id="UP000821837">
    <property type="component" value="Unassembled WGS sequence"/>
</dbReference>
<proteinExistence type="predicted"/>